<sequence>MLKSRSRAGHPIRHVIAQVPLGPTFDQVFGLNFLELHELIGTACPHGTEYEVVKKPDAGRGMCAFEMREMWKVDGADRYWEVREREKPHYSMVMSQMFREYFE</sequence>
<evidence type="ECO:0000313" key="1">
    <source>
        <dbReference type="EMBL" id="VWP01641.1"/>
    </source>
</evidence>
<gene>
    <name evidence="1" type="primary">Q01886</name>
</gene>
<reference evidence="1" key="1">
    <citation type="submission" date="2019-10" db="EMBL/GenBank/DDBJ databases">
        <authorList>
            <person name="Nor Muhammad N."/>
        </authorList>
    </citation>
    <scope>NUCLEOTIDE SEQUENCE</scope>
</reference>
<proteinExistence type="predicted"/>
<organism evidence="1">
    <name type="scientific">Ganoderma boninense</name>
    <dbReference type="NCBI Taxonomy" id="34458"/>
    <lineage>
        <taxon>Eukaryota</taxon>
        <taxon>Fungi</taxon>
        <taxon>Dikarya</taxon>
        <taxon>Basidiomycota</taxon>
        <taxon>Agaricomycotina</taxon>
        <taxon>Agaricomycetes</taxon>
        <taxon>Polyporales</taxon>
        <taxon>Polyporaceae</taxon>
        <taxon>Ganoderma</taxon>
    </lineage>
</organism>
<dbReference type="EC" id="6.3.2.-" evidence="1"/>
<name>A0A5K1K6K7_9APHY</name>
<dbReference type="EMBL" id="LR729543">
    <property type="protein sequence ID" value="VWP01641.1"/>
    <property type="molecule type" value="Genomic_DNA"/>
</dbReference>
<dbReference type="GO" id="GO:0016874">
    <property type="term" value="F:ligase activity"/>
    <property type="evidence" value="ECO:0007669"/>
    <property type="project" value="UniProtKB-KW"/>
</dbReference>
<keyword evidence="1" id="KW-0436">Ligase</keyword>
<protein>
    <submittedName>
        <fullName evidence="1">HC-toxin synthetase (HTS) (EC)</fullName>
        <ecNumber evidence="1">6.3.2.-</ecNumber>
    </submittedName>
</protein>
<dbReference type="AlphaFoldDB" id="A0A5K1K6K7"/>
<accession>A0A5K1K6K7</accession>